<dbReference type="AlphaFoldDB" id="A0A0P0RKI3"/>
<reference evidence="1 2" key="1">
    <citation type="journal article" date="2014" name="Genome Announc.">
        <title>Draft Genome Sequence of the Haloacid-Degrading Burkholderia caribensis Strain MBA4.</title>
        <authorList>
            <person name="Pan Y."/>
            <person name="Kong K.F."/>
            <person name="Tsang J.S."/>
        </authorList>
    </citation>
    <scope>NUCLEOTIDE SEQUENCE [LARGE SCALE GENOMIC DNA]</scope>
    <source>
        <strain evidence="1 2">MBA4</strain>
    </source>
</reference>
<organism evidence="1 2">
    <name type="scientific">Paraburkholderia caribensis MBA4</name>
    <dbReference type="NCBI Taxonomy" id="1323664"/>
    <lineage>
        <taxon>Bacteria</taxon>
        <taxon>Pseudomonadati</taxon>
        <taxon>Pseudomonadota</taxon>
        <taxon>Betaproteobacteria</taxon>
        <taxon>Burkholderiales</taxon>
        <taxon>Burkholderiaceae</taxon>
        <taxon>Paraburkholderia</taxon>
    </lineage>
</organism>
<sequence>MECYRSADHTCSDHHHIICIHDSASLLVSYRERSVQSSIRNLANINGGDV</sequence>
<proteinExistence type="predicted"/>
<evidence type="ECO:0000313" key="1">
    <source>
        <dbReference type="EMBL" id="ALL69336.1"/>
    </source>
</evidence>
<dbReference type="Proteomes" id="UP000019146">
    <property type="component" value="Chromosome 2"/>
</dbReference>
<dbReference type="KEGG" id="bcai:K788_0007270"/>
<gene>
    <name evidence="1" type="ORF">K788_0007270</name>
</gene>
<dbReference type="EMBL" id="CP012747">
    <property type="protein sequence ID" value="ALL69336.1"/>
    <property type="molecule type" value="Genomic_DNA"/>
</dbReference>
<protein>
    <submittedName>
        <fullName evidence="1">Uncharacterized protein</fullName>
    </submittedName>
</protein>
<accession>A0A0P0RKI3</accession>
<name>A0A0P0RKI3_9BURK</name>
<evidence type="ECO:0000313" key="2">
    <source>
        <dbReference type="Proteomes" id="UP000019146"/>
    </source>
</evidence>